<reference evidence="2" key="1">
    <citation type="submission" date="2017-06" db="EMBL/GenBank/DDBJ databases">
        <authorList>
            <person name="Varghese N."/>
            <person name="Submissions S."/>
        </authorList>
    </citation>
    <scope>NUCLEOTIDE SEQUENCE [LARGE SCALE GENOMIC DNA]</scope>
    <source>
        <strain evidence="2">LNB2</strain>
    </source>
</reference>
<accession>A0A239K5H2</accession>
<evidence type="ECO:0000313" key="1">
    <source>
        <dbReference type="EMBL" id="SNT12932.1"/>
    </source>
</evidence>
<keyword evidence="2" id="KW-1185">Reference proteome</keyword>
<proteinExistence type="predicted"/>
<sequence length="70" mass="7693">MRGAPKRWREVRAELHPAGEGATGAPAYAQACEVQNARLVREMTSIAEAVGWANRQLWPVDLYLFDAAPA</sequence>
<dbReference type="RefSeq" id="WP_089221222.1">
    <property type="nucleotide sequence ID" value="NZ_FZOS01000045.1"/>
</dbReference>
<evidence type="ECO:0000313" key="2">
    <source>
        <dbReference type="Proteomes" id="UP000198281"/>
    </source>
</evidence>
<name>A0A239K5H2_9SPHN</name>
<dbReference type="Proteomes" id="UP000198281">
    <property type="component" value="Unassembled WGS sequence"/>
</dbReference>
<dbReference type="AlphaFoldDB" id="A0A239K5H2"/>
<gene>
    <name evidence="1" type="ORF">SAMN06295912_14512</name>
</gene>
<organism evidence="1 2">
    <name type="scientific">Edaphosphingomonas laterariae</name>
    <dbReference type="NCBI Taxonomy" id="861865"/>
    <lineage>
        <taxon>Bacteria</taxon>
        <taxon>Pseudomonadati</taxon>
        <taxon>Pseudomonadota</taxon>
        <taxon>Alphaproteobacteria</taxon>
        <taxon>Sphingomonadales</taxon>
        <taxon>Rhizorhabdaceae</taxon>
        <taxon>Edaphosphingomonas</taxon>
    </lineage>
</organism>
<dbReference type="EMBL" id="FZOS01000045">
    <property type="protein sequence ID" value="SNT12932.1"/>
    <property type="molecule type" value="Genomic_DNA"/>
</dbReference>
<protein>
    <submittedName>
        <fullName evidence="1">Uncharacterized protein</fullName>
    </submittedName>
</protein>